<evidence type="ECO:0000259" key="15">
    <source>
        <dbReference type="PROSITE" id="PS50158"/>
    </source>
</evidence>
<dbReference type="EMBL" id="HG316460">
    <property type="protein sequence ID" value="CDF90549.1"/>
    <property type="molecule type" value="Genomic_DNA"/>
</dbReference>
<dbReference type="GO" id="GO:0045131">
    <property type="term" value="F:pre-mRNA branch point binding"/>
    <property type="evidence" value="ECO:0007669"/>
    <property type="project" value="UniProtKB-UniRule"/>
</dbReference>
<evidence type="ECO:0000313" key="17">
    <source>
        <dbReference type="Proteomes" id="UP000019375"/>
    </source>
</evidence>
<dbReference type="PANTHER" id="PTHR11208:SF45">
    <property type="entry name" value="SPLICING FACTOR 1"/>
    <property type="match status" value="1"/>
</dbReference>
<feature type="region of interest" description="Disordered" evidence="14">
    <location>
        <begin position="61"/>
        <end position="92"/>
    </location>
</feature>
<keyword evidence="8 12" id="KW-0694">RNA-binding</keyword>
<feature type="compositionally biased region" description="Low complexity" evidence="14">
    <location>
        <begin position="325"/>
        <end position="340"/>
    </location>
</feature>
<name>A0A8J2T8X9_ZYGB2</name>
<dbReference type="InterPro" id="IPR001878">
    <property type="entry name" value="Znf_CCHC"/>
</dbReference>
<dbReference type="PROSITE" id="PS50158">
    <property type="entry name" value="ZF_CCHC"/>
    <property type="match status" value="1"/>
</dbReference>
<dbReference type="SUPFAM" id="SSF57756">
    <property type="entry name" value="Retrovirus zinc finger-like domains"/>
    <property type="match status" value="1"/>
</dbReference>
<dbReference type="CDD" id="cd02395">
    <property type="entry name" value="KH-I_BBP"/>
    <property type="match status" value="1"/>
</dbReference>
<feature type="compositionally biased region" description="Polar residues" evidence="14">
    <location>
        <begin position="494"/>
        <end position="507"/>
    </location>
</feature>
<evidence type="ECO:0000256" key="4">
    <source>
        <dbReference type="ARBA" id="ARBA00022664"/>
    </source>
</evidence>
<gene>
    <name evidence="16" type="ORF">BN860_03598g</name>
</gene>
<keyword evidence="17" id="KW-1185">Reference proteome</keyword>
<evidence type="ECO:0000256" key="5">
    <source>
        <dbReference type="ARBA" id="ARBA00022723"/>
    </source>
</evidence>
<dbReference type="FunFam" id="3.30.1370.10:FF:000024">
    <property type="entry name" value="Branchpoint-bridging protein-like protein"/>
    <property type="match status" value="1"/>
</dbReference>
<evidence type="ECO:0000256" key="13">
    <source>
        <dbReference type="RuleBase" id="RU367126"/>
    </source>
</evidence>
<comment type="function">
    <text evidence="13">Necessary for the splicing of pre-mRNA. Has a role in the recognition of the branch site (5'-UACUAAC-3'), the pyrimidine tract and the 3'-splice site at the 3'-end of introns.</text>
</comment>
<dbReference type="InterPro" id="IPR055256">
    <property type="entry name" value="KH_1_KHDC4/BBP-like"/>
</dbReference>
<dbReference type="SMART" id="SM00322">
    <property type="entry name" value="KH"/>
    <property type="match status" value="1"/>
</dbReference>
<dbReference type="InterPro" id="IPR032570">
    <property type="entry name" value="SF1-HH"/>
</dbReference>
<feature type="compositionally biased region" description="Low complexity" evidence="14">
    <location>
        <begin position="367"/>
        <end position="377"/>
    </location>
</feature>
<evidence type="ECO:0000256" key="12">
    <source>
        <dbReference type="PROSITE-ProRule" id="PRU00117"/>
    </source>
</evidence>
<dbReference type="Gene3D" id="4.10.60.10">
    <property type="entry name" value="Zinc finger, CCHC-type"/>
    <property type="match status" value="1"/>
</dbReference>
<comment type="subcellular location">
    <subcellularLocation>
        <location evidence="1 13">Nucleus</location>
    </subcellularLocation>
</comment>
<evidence type="ECO:0000256" key="7">
    <source>
        <dbReference type="ARBA" id="ARBA00022833"/>
    </source>
</evidence>
<organism evidence="16 17">
    <name type="scientific">Zygosaccharomyces bailii (strain CLIB 213 / ATCC 58445 / CBS 680 / BCRC 21525 / NBRC 1098 / NCYC 1416 / NRRL Y-2227)</name>
    <dbReference type="NCBI Taxonomy" id="1333698"/>
    <lineage>
        <taxon>Eukaryota</taxon>
        <taxon>Fungi</taxon>
        <taxon>Dikarya</taxon>
        <taxon>Ascomycota</taxon>
        <taxon>Saccharomycotina</taxon>
        <taxon>Saccharomycetes</taxon>
        <taxon>Saccharomycetales</taxon>
        <taxon>Saccharomycetaceae</taxon>
        <taxon>Zygosaccharomyces</taxon>
    </lineage>
</organism>
<keyword evidence="6 11" id="KW-0863">Zinc-finger</keyword>
<dbReference type="PANTHER" id="PTHR11208">
    <property type="entry name" value="RNA-BINDING PROTEIN RELATED"/>
    <property type="match status" value="1"/>
</dbReference>
<evidence type="ECO:0000256" key="8">
    <source>
        <dbReference type="ARBA" id="ARBA00022884"/>
    </source>
</evidence>
<feature type="region of interest" description="Disordered" evidence="14">
    <location>
        <begin position="300"/>
        <end position="355"/>
    </location>
</feature>
<feature type="domain" description="CCHC-type" evidence="15">
    <location>
        <begin position="276"/>
        <end position="289"/>
    </location>
</feature>
<keyword evidence="4 13" id="KW-0507">mRNA processing</keyword>
<dbReference type="GO" id="GO:0048024">
    <property type="term" value="P:regulation of mRNA splicing, via spliceosome"/>
    <property type="evidence" value="ECO:0007669"/>
    <property type="project" value="TreeGrafter"/>
</dbReference>
<evidence type="ECO:0000256" key="10">
    <source>
        <dbReference type="ARBA" id="ARBA00023242"/>
    </source>
</evidence>
<dbReference type="Pfam" id="PF16275">
    <property type="entry name" value="SF1-HH"/>
    <property type="match status" value="1"/>
</dbReference>
<dbReference type="PROSITE" id="PS50084">
    <property type="entry name" value="KH_TYPE_1"/>
    <property type="match status" value="1"/>
</dbReference>
<proteinExistence type="inferred from homology"/>
<dbReference type="OrthoDB" id="6777263at2759"/>
<feature type="region of interest" description="Disordered" evidence="14">
    <location>
        <begin position="438"/>
        <end position="520"/>
    </location>
</feature>
<keyword evidence="10 13" id="KW-0539">Nucleus</keyword>
<dbReference type="InterPro" id="IPR047086">
    <property type="entry name" value="SF1-HH_sf"/>
</dbReference>
<accession>A0A8J2T8X9</accession>
<dbReference type="InterPro" id="IPR004087">
    <property type="entry name" value="KH_dom"/>
</dbReference>
<reference evidence="17" key="1">
    <citation type="journal article" date="2013" name="Genome Announc.">
        <title>Genome sequence of the food spoilage yeast Zygosaccharomyces bailii CLIB 213(T).</title>
        <authorList>
            <person name="Galeote V."/>
            <person name="Bigey F."/>
            <person name="Devillers H."/>
            <person name="Neuveglise C."/>
            <person name="Dequin S."/>
        </authorList>
    </citation>
    <scope>NUCLEOTIDE SEQUENCE [LARGE SCALE GENOMIC DNA]</scope>
    <source>
        <strain evidence="17">CLIB 213 / ATCC 58445 / CBS 680 / CCRC 21525 / NBRC 1098 / NCYC 1416 / NRRL Y-2227</strain>
    </source>
</reference>
<dbReference type="GO" id="GO:0000398">
    <property type="term" value="P:mRNA splicing, via spliceosome"/>
    <property type="evidence" value="ECO:0007669"/>
    <property type="project" value="UniProtKB-UniRule"/>
</dbReference>
<keyword evidence="13" id="KW-0747">Spliceosome</keyword>
<dbReference type="Gene3D" id="3.30.1370.10">
    <property type="entry name" value="K Homology domain, type 1"/>
    <property type="match status" value="1"/>
</dbReference>
<evidence type="ECO:0000256" key="3">
    <source>
        <dbReference type="ARBA" id="ARBA00017984"/>
    </source>
</evidence>
<dbReference type="GO" id="GO:0008270">
    <property type="term" value="F:zinc ion binding"/>
    <property type="evidence" value="ECO:0007669"/>
    <property type="project" value="UniProtKB-UniRule"/>
</dbReference>
<feature type="compositionally biased region" description="Basic and acidic residues" evidence="14">
    <location>
        <begin position="80"/>
        <end position="92"/>
    </location>
</feature>
<dbReference type="Gene3D" id="6.10.140.1790">
    <property type="match status" value="1"/>
</dbReference>
<keyword evidence="5 13" id="KW-0479">Metal-binding</keyword>
<dbReference type="SUPFAM" id="SSF54791">
    <property type="entry name" value="Eukaryotic type KH-domain (KH-domain type I)"/>
    <property type="match status" value="1"/>
</dbReference>
<dbReference type="AlphaFoldDB" id="A0A8J2T8X9"/>
<dbReference type="InterPro" id="IPR036612">
    <property type="entry name" value="KH_dom_type_1_sf"/>
</dbReference>
<feature type="compositionally biased region" description="Polar residues" evidence="14">
    <location>
        <begin position="302"/>
        <end position="312"/>
    </location>
</feature>
<evidence type="ECO:0000256" key="9">
    <source>
        <dbReference type="ARBA" id="ARBA00023187"/>
    </source>
</evidence>
<comment type="similarity">
    <text evidence="2 13">Belongs to the BBP/SF1 family.</text>
</comment>
<evidence type="ECO:0000256" key="2">
    <source>
        <dbReference type="ARBA" id="ARBA00010382"/>
    </source>
</evidence>
<evidence type="ECO:0000256" key="14">
    <source>
        <dbReference type="SAM" id="MobiDB-lite"/>
    </source>
</evidence>
<dbReference type="GO" id="GO:0005829">
    <property type="term" value="C:cytosol"/>
    <property type="evidence" value="ECO:0007669"/>
    <property type="project" value="UniProtKB-ARBA"/>
</dbReference>
<sequence length="520" mass="57452">MPERLEKVNAELWEDRKRVGESDFYNPLPLHITGPLTQEQLIAYQIMFRIQEITSLLYSGELSPPERRNRSPSPPPMYDSRGKRINTKEQRYRKKLEEERHRLVEIALRLIPHFVAPEDYKRPSKFQDKYYIPVEQYPDINFVGLLLGPRGNTLRKLQEDSGCKIAIRGRGSVKEGKNSYDLPKGAMNFADPLHCLVIADNEDKIQHAIKLCESIVIKAVTSPEGQNELKRGQLRELAELNGILREDNRPCPICGLQGHRKYECPNRETFAQKIICRRCGQPGHVTIDCTMTMPPYAESRYSRYNSNDGSQDNQERSGRSNQRFGGSSYSGTSYRSRYSRANQDSPPPDDRNIAQHPGEEEQQNALLNLPPGLEPNNTMPTVPGMMSTPDNSLEPKFLGGAGEADAKNSPLETTNASGVPGLLTIPGMNTAPTGLNGPPGLPIIDSSSSLQPHASGEIRGPPGSDNHHMGNLQGPPGFGDLPSQGVYPADGSMPPSSQDFNDFTQAGTHDGRGIGGPPGL</sequence>
<dbReference type="Pfam" id="PF22675">
    <property type="entry name" value="KH-I_KHDC4-BBP"/>
    <property type="match status" value="1"/>
</dbReference>
<feature type="region of interest" description="Disordered" evidence="14">
    <location>
        <begin position="367"/>
        <end position="392"/>
    </location>
</feature>
<dbReference type="SMART" id="SM00343">
    <property type="entry name" value="ZnF_C2HC"/>
    <property type="match status" value="2"/>
</dbReference>
<evidence type="ECO:0000313" key="16">
    <source>
        <dbReference type="EMBL" id="CDF90549.1"/>
    </source>
</evidence>
<evidence type="ECO:0000256" key="11">
    <source>
        <dbReference type="PROSITE-ProRule" id="PRU00047"/>
    </source>
</evidence>
<keyword evidence="7 13" id="KW-0862">Zinc</keyword>
<dbReference type="GO" id="GO:0003729">
    <property type="term" value="F:mRNA binding"/>
    <property type="evidence" value="ECO:0007669"/>
    <property type="project" value="TreeGrafter"/>
</dbReference>
<dbReference type="GO" id="GO:0000243">
    <property type="term" value="C:commitment complex"/>
    <property type="evidence" value="ECO:0007669"/>
    <property type="project" value="UniProtKB-ARBA"/>
</dbReference>
<keyword evidence="9 13" id="KW-0508">mRNA splicing</keyword>
<dbReference type="Pfam" id="PF13917">
    <property type="entry name" value="zf-CCHC_3"/>
    <property type="match status" value="1"/>
</dbReference>
<dbReference type="InterPro" id="IPR045071">
    <property type="entry name" value="BBP-like"/>
</dbReference>
<dbReference type="Proteomes" id="UP000019375">
    <property type="component" value="Unassembled WGS sequence"/>
</dbReference>
<evidence type="ECO:0000256" key="6">
    <source>
        <dbReference type="ARBA" id="ARBA00022771"/>
    </source>
</evidence>
<evidence type="ECO:0000256" key="1">
    <source>
        <dbReference type="ARBA" id="ARBA00004123"/>
    </source>
</evidence>
<dbReference type="InterPro" id="IPR036875">
    <property type="entry name" value="Znf_CCHC_sf"/>
</dbReference>
<protein>
    <recommendedName>
        <fullName evidence="3 13">Branchpoint-bridging protein</fullName>
    </recommendedName>
</protein>